<accession>A0ABU7P8W0</accession>
<organism evidence="2 3">
    <name type="scientific">Actinacidiphila polyblastidii</name>
    <dbReference type="NCBI Taxonomy" id="3110430"/>
    <lineage>
        <taxon>Bacteria</taxon>
        <taxon>Bacillati</taxon>
        <taxon>Actinomycetota</taxon>
        <taxon>Actinomycetes</taxon>
        <taxon>Kitasatosporales</taxon>
        <taxon>Streptomycetaceae</taxon>
        <taxon>Actinacidiphila</taxon>
    </lineage>
</organism>
<evidence type="ECO:0008006" key="4">
    <source>
        <dbReference type="Google" id="ProtNLM"/>
    </source>
</evidence>
<gene>
    <name evidence="2" type="ORF">V2S66_06945</name>
</gene>
<evidence type="ECO:0000313" key="2">
    <source>
        <dbReference type="EMBL" id="MEE4541707.1"/>
    </source>
</evidence>
<keyword evidence="3" id="KW-1185">Reference proteome</keyword>
<comment type="caution">
    <text evidence="2">The sequence shown here is derived from an EMBL/GenBank/DDBJ whole genome shotgun (WGS) entry which is preliminary data.</text>
</comment>
<dbReference type="RefSeq" id="WP_330793625.1">
    <property type="nucleotide sequence ID" value="NZ_JAZEWV010000004.1"/>
</dbReference>
<feature type="region of interest" description="Disordered" evidence="1">
    <location>
        <begin position="1"/>
        <end position="29"/>
    </location>
</feature>
<evidence type="ECO:0000313" key="3">
    <source>
        <dbReference type="Proteomes" id="UP001344658"/>
    </source>
</evidence>
<evidence type="ECO:0000256" key="1">
    <source>
        <dbReference type="SAM" id="MobiDB-lite"/>
    </source>
</evidence>
<sequence>MIDELEMAGPEPGPDDRADVLDGGGGRSGAAAGALRRRPLAWGVVGGIVAASAVWAAALQATGRDHSAAPDLHGLRLTGPPCTSVNLEPLTDLVAPTSAVLDSAAVHHGPALDHADCGFVTAVPKSDGTQAVYAVSVTVDLHKKADPRAEFVDTYASRPVQSGVRQAEQYSFALPTDAVTRPYPGLGDLAYLSTDLTHVSLAVLDGGAVVSVTVDYGVATPSGGPSAATGSGWVGPPTPADVHALSPLVPRTVRHLMGALARR</sequence>
<protein>
    <recommendedName>
        <fullName evidence="4">DUF5642 domain-containing protein</fullName>
    </recommendedName>
</protein>
<dbReference type="EMBL" id="JAZEWV010000004">
    <property type="protein sequence ID" value="MEE4541707.1"/>
    <property type="molecule type" value="Genomic_DNA"/>
</dbReference>
<dbReference type="Proteomes" id="UP001344658">
    <property type="component" value="Unassembled WGS sequence"/>
</dbReference>
<proteinExistence type="predicted"/>
<reference evidence="2 3" key="1">
    <citation type="submission" date="2023-12" db="EMBL/GenBank/DDBJ databases">
        <title>Streptomyces sp. V4-01.</title>
        <authorList>
            <person name="Somphong A."/>
            <person name="Phongsopitanun W."/>
        </authorList>
    </citation>
    <scope>NUCLEOTIDE SEQUENCE [LARGE SCALE GENOMIC DNA]</scope>
    <source>
        <strain evidence="2 3">V4-01</strain>
    </source>
</reference>
<name>A0ABU7P8W0_9ACTN</name>